<evidence type="ECO:0008006" key="3">
    <source>
        <dbReference type="Google" id="ProtNLM"/>
    </source>
</evidence>
<reference evidence="2" key="1">
    <citation type="journal article" date="2016" name="Proc. Natl. Acad. Sci. U.S.A.">
        <title>Comparative genomics of biotechnologically important yeasts.</title>
        <authorList>
            <person name="Riley R."/>
            <person name="Haridas S."/>
            <person name="Wolfe K.H."/>
            <person name="Lopes M.R."/>
            <person name="Hittinger C.T."/>
            <person name="Goeker M."/>
            <person name="Salamov A.A."/>
            <person name="Wisecaver J.H."/>
            <person name="Long T.M."/>
            <person name="Calvey C.H."/>
            <person name="Aerts A.L."/>
            <person name="Barry K.W."/>
            <person name="Choi C."/>
            <person name="Clum A."/>
            <person name="Coughlan A.Y."/>
            <person name="Deshpande S."/>
            <person name="Douglass A.P."/>
            <person name="Hanson S.J."/>
            <person name="Klenk H.-P."/>
            <person name="LaButti K.M."/>
            <person name="Lapidus A."/>
            <person name="Lindquist E.A."/>
            <person name="Lipzen A.M."/>
            <person name="Meier-Kolthoff J.P."/>
            <person name="Ohm R.A."/>
            <person name="Otillar R.P."/>
            <person name="Pangilinan J.L."/>
            <person name="Peng Y."/>
            <person name="Rokas A."/>
            <person name="Rosa C.A."/>
            <person name="Scheuner C."/>
            <person name="Sibirny A.A."/>
            <person name="Slot J.C."/>
            <person name="Stielow J.B."/>
            <person name="Sun H."/>
            <person name="Kurtzman C.P."/>
            <person name="Blackwell M."/>
            <person name="Grigoriev I.V."/>
            <person name="Jeffries T.W."/>
        </authorList>
    </citation>
    <scope>NUCLEOTIDE SEQUENCE [LARGE SCALE GENOMIC DNA]</scope>
    <source>
        <strain evidence="2">NRRL Y-1626</strain>
    </source>
</reference>
<name>A0A1B7TIA0_9ASCO</name>
<dbReference type="Proteomes" id="UP000092321">
    <property type="component" value="Unassembled WGS sequence"/>
</dbReference>
<accession>A0A1B7TIA0</accession>
<dbReference type="EMBL" id="LXPE01000003">
    <property type="protein sequence ID" value="OBA28464.1"/>
    <property type="molecule type" value="Genomic_DNA"/>
</dbReference>
<evidence type="ECO:0000313" key="1">
    <source>
        <dbReference type="EMBL" id="OBA28464.1"/>
    </source>
</evidence>
<keyword evidence="2" id="KW-1185">Reference proteome</keyword>
<dbReference type="AlphaFoldDB" id="A0A1B7TIA0"/>
<proteinExistence type="predicted"/>
<protein>
    <recommendedName>
        <fullName evidence="3">F-box domain-containing protein</fullName>
    </recommendedName>
</protein>
<gene>
    <name evidence="1" type="ORF">HANVADRAFT_54857</name>
</gene>
<comment type="caution">
    <text evidence="1">The sequence shown here is derived from an EMBL/GenBank/DDBJ whole genome shotgun (WGS) entry which is preliminary data.</text>
</comment>
<dbReference type="OrthoDB" id="3972495at2759"/>
<evidence type="ECO:0000313" key="2">
    <source>
        <dbReference type="Proteomes" id="UP000092321"/>
    </source>
</evidence>
<organism evidence="1 2">
    <name type="scientific">Hanseniaspora valbyensis NRRL Y-1626</name>
    <dbReference type="NCBI Taxonomy" id="766949"/>
    <lineage>
        <taxon>Eukaryota</taxon>
        <taxon>Fungi</taxon>
        <taxon>Dikarya</taxon>
        <taxon>Ascomycota</taxon>
        <taxon>Saccharomycotina</taxon>
        <taxon>Saccharomycetes</taxon>
        <taxon>Saccharomycodales</taxon>
        <taxon>Saccharomycodaceae</taxon>
        <taxon>Hanseniaspora</taxon>
    </lineage>
</organism>
<sequence>MLDQFPDDINLIIWNSLTQTDRLNLLLIKKSYNKIFTKHLYKNLFLNDQRVLTLHQKDYLYDGKFSEYSYLKFDKQGERFKKTYTSMRILINTLKNKPECLLFIENVKNSWHLNIDLKLEFLNLLIHGVSKNDLLYKGFNLKSFENNLNIQIFNKLVKSDCDNIVSSNFKALDIPFLTRLPISEKLENSFDFNGYFGNISNTFNKILNPFSNIMSLTIHFNPLIMNFCKKKKLKLKYLCLNIREKEFDDSMKYLNSNGELNCWDDILDISHLKTLELVSWLPNPQAAFLKDFELEKLLRLAKNIEVLKTFSFPYFSKLMSVILNECSLLKDLRLDFFDLTQAFTRLFIEKHSAIEKYSSLCNLEKLHIEMVTVSYKDPDFLIYLLRDHPQFDKIRSTLPCTCDECIFTVTEILSEKIFFKPPFIEFDPVQKSLKSYVALYLLFKEMMYVMPHKSSFDNLFVQYGILNFEQLKNHLNSLYSSDLTVFDLKKIYDFMLHFYKRGFSFMFNNFPKLKYLNLNDLPVTKKGQTKEFKQCFEFEDLV</sequence>